<reference evidence="1 2" key="1">
    <citation type="journal article" date="2018" name="Cell">
        <title>The Chara Genome: Secondary Complexity and Implications for Plant Terrestrialization.</title>
        <authorList>
            <person name="Nishiyama T."/>
            <person name="Sakayama H."/>
            <person name="Vries J.D."/>
            <person name="Buschmann H."/>
            <person name="Saint-Marcoux D."/>
            <person name="Ullrich K.K."/>
            <person name="Haas F.B."/>
            <person name="Vanderstraeten L."/>
            <person name="Becker D."/>
            <person name="Lang D."/>
            <person name="Vosolsobe S."/>
            <person name="Rombauts S."/>
            <person name="Wilhelmsson P.K.I."/>
            <person name="Janitza P."/>
            <person name="Kern R."/>
            <person name="Heyl A."/>
            <person name="Rumpler F."/>
            <person name="Villalobos L.I.A.C."/>
            <person name="Clay J.M."/>
            <person name="Skokan R."/>
            <person name="Toyoda A."/>
            <person name="Suzuki Y."/>
            <person name="Kagoshima H."/>
            <person name="Schijlen E."/>
            <person name="Tajeshwar N."/>
            <person name="Catarino B."/>
            <person name="Hetherington A.J."/>
            <person name="Saltykova A."/>
            <person name="Bonnot C."/>
            <person name="Breuninger H."/>
            <person name="Symeonidi A."/>
            <person name="Radhakrishnan G.V."/>
            <person name="Van Nieuwerburgh F."/>
            <person name="Deforce D."/>
            <person name="Chang C."/>
            <person name="Karol K.G."/>
            <person name="Hedrich R."/>
            <person name="Ulvskov P."/>
            <person name="Glockner G."/>
            <person name="Delwiche C.F."/>
            <person name="Petrasek J."/>
            <person name="Van de Peer Y."/>
            <person name="Friml J."/>
            <person name="Beilby M."/>
            <person name="Dolan L."/>
            <person name="Kohara Y."/>
            <person name="Sugano S."/>
            <person name="Fujiyama A."/>
            <person name="Delaux P.-M."/>
            <person name="Quint M."/>
            <person name="TheiBen G."/>
            <person name="Hagemann M."/>
            <person name="Harholt J."/>
            <person name="Dunand C."/>
            <person name="Zachgo S."/>
            <person name="Langdale J."/>
            <person name="Maumus F."/>
            <person name="Straeten D.V.D."/>
            <person name="Gould S.B."/>
            <person name="Rensing S.A."/>
        </authorList>
    </citation>
    <scope>NUCLEOTIDE SEQUENCE [LARGE SCALE GENOMIC DNA]</scope>
    <source>
        <strain evidence="1 2">S276</strain>
    </source>
</reference>
<organism evidence="1 2">
    <name type="scientific">Chara braunii</name>
    <name type="common">Braun's stonewort</name>
    <dbReference type="NCBI Taxonomy" id="69332"/>
    <lineage>
        <taxon>Eukaryota</taxon>
        <taxon>Viridiplantae</taxon>
        <taxon>Streptophyta</taxon>
        <taxon>Charophyceae</taxon>
        <taxon>Charales</taxon>
        <taxon>Characeae</taxon>
        <taxon>Chara</taxon>
    </lineage>
</organism>
<protein>
    <submittedName>
        <fullName evidence="1">Uncharacterized protein</fullName>
    </submittedName>
</protein>
<evidence type="ECO:0000313" key="1">
    <source>
        <dbReference type="EMBL" id="GBG70221.1"/>
    </source>
</evidence>
<name>A0A388KJJ3_CHABU</name>
<dbReference type="AlphaFoldDB" id="A0A388KJJ3"/>
<sequence length="157" mass="17745">MSEVSAVVRELVDGKEVVVQETWVERGAERHRNMDWGPTVIKDHTCVYYTLVKDFLAIRMVVGLVYDRDVSHVEVMLFVKKLSNVVPDTGLGPSPDVVGDIVRYLVSAIAEEHMATNSSNMCNVAHLEPPLRKRGYLHGAVQIWCPKDDLRAARNMW</sequence>
<keyword evidence="2" id="KW-1185">Reference proteome</keyword>
<proteinExistence type="predicted"/>
<dbReference type="Gramene" id="GBG70221">
    <property type="protein sequence ID" value="GBG70221"/>
    <property type="gene ID" value="CBR_g6352"/>
</dbReference>
<dbReference type="Proteomes" id="UP000265515">
    <property type="component" value="Unassembled WGS sequence"/>
</dbReference>
<dbReference type="EMBL" id="BFEA01000127">
    <property type="protein sequence ID" value="GBG70221.1"/>
    <property type="molecule type" value="Genomic_DNA"/>
</dbReference>
<gene>
    <name evidence="1" type="ORF">CBR_g6352</name>
</gene>
<accession>A0A388KJJ3</accession>
<comment type="caution">
    <text evidence="1">The sequence shown here is derived from an EMBL/GenBank/DDBJ whole genome shotgun (WGS) entry which is preliminary data.</text>
</comment>
<evidence type="ECO:0000313" key="2">
    <source>
        <dbReference type="Proteomes" id="UP000265515"/>
    </source>
</evidence>